<dbReference type="Proteomes" id="UP000181897">
    <property type="component" value="Chromosome"/>
</dbReference>
<feature type="chain" id="PRO_5012836988" description="Thiol:disulfide interchange protein DsbD N-terminal domain-containing protein" evidence="1">
    <location>
        <begin position="22"/>
        <end position="269"/>
    </location>
</feature>
<dbReference type="EMBL" id="CP018076">
    <property type="protein sequence ID" value="APE42619.1"/>
    <property type="molecule type" value="Genomic_DNA"/>
</dbReference>
<evidence type="ECO:0000313" key="4">
    <source>
        <dbReference type="Proteomes" id="UP000181897"/>
    </source>
</evidence>
<keyword evidence="4" id="KW-1185">Reference proteome</keyword>
<sequence length="269" mass="28088">MIRQLAFALVLCLATALPSLAQDGVGTPVTADILPGWVKPDGTRVAAIRFALAPGWKTYWRAPGDAGIPPQFDWTGSQNLRGVGITWPAPQVFREGGVLTIGYKNELVLPITLAPRDPGQPVRLDVTLDIGVCSDICVPQRLQVAATLDQSQRSPSPAIAAALAARAFSATEGDVRSATCALRPTADGFRIEARLDMPPTGGQELVVIEPGQAGVWASETDSTRSGRTLTATGELGADAGGAVAIDRSRITITVLGDRQAVEIRGCTGG</sequence>
<proteinExistence type="predicted"/>
<accession>A0A1J0WE88</accession>
<evidence type="ECO:0000313" key="3">
    <source>
        <dbReference type="EMBL" id="APE42619.1"/>
    </source>
</evidence>
<reference evidence="3 4" key="1">
    <citation type="submission" date="2016-11" db="EMBL/GenBank/DDBJ databases">
        <title>Complete genome sequence of Sulfitobacter sp. AM1-D1, a toxic bacteria associated with marine dinoflagellate Alexandrium minutum in East China Sea.</title>
        <authorList>
            <person name="Yang Q."/>
            <person name="Zhang X."/>
            <person name="Tian X."/>
        </authorList>
    </citation>
    <scope>NUCLEOTIDE SEQUENCE [LARGE SCALE GENOMIC DNA]</scope>
    <source>
        <strain evidence="3 4">AM1-D1</strain>
    </source>
</reference>
<dbReference type="AlphaFoldDB" id="A0A1J0WE88"/>
<dbReference type="KEGG" id="suam:BOO69_03685"/>
<feature type="signal peptide" evidence="1">
    <location>
        <begin position="1"/>
        <end position="21"/>
    </location>
</feature>
<evidence type="ECO:0000256" key="1">
    <source>
        <dbReference type="SAM" id="SignalP"/>
    </source>
</evidence>
<dbReference type="STRING" id="1917485.BOO69_03685"/>
<evidence type="ECO:0000259" key="2">
    <source>
        <dbReference type="Pfam" id="PF11412"/>
    </source>
</evidence>
<feature type="domain" description="Thiol:disulfide interchange protein DsbD N-terminal" evidence="2">
    <location>
        <begin position="40"/>
        <end position="145"/>
    </location>
</feature>
<name>A0A1J0WE88_9RHOB</name>
<dbReference type="RefSeq" id="WP_071970426.1">
    <property type="nucleotide sequence ID" value="NZ_CP018076.1"/>
</dbReference>
<dbReference type="InterPro" id="IPR028250">
    <property type="entry name" value="DsbDN"/>
</dbReference>
<dbReference type="OrthoDB" id="9811036at2"/>
<dbReference type="Pfam" id="PF11412">
    <property type="entry name" value="DsbD_N"/>
    <property type="match status" value="1"/>
</dbReference>
<keyword evidence="1" id="KW-0732">Signal</keyword>
<organism evidence="3 4">
    <name type="scientific">Sulfitobacter alexandrii</name>
    <dbReference type="NCBI Taxonomy" id="1917485"/>
    <lineage>
        <taxon>Bacteria</taxon>
        <taxon>Pseudomonadati</taxon>
        <taxon>Pseudomonadota</taxon>
        <taxon>Alphaproteobacteria</taxon>
        <taxon>Rhodobacterales</taxon>
        <taxon>Roseobacteraceae</taxon>
        <taxon>Sulfitobacter</taxon>
    </lineage>
</organism>
<gene>
    <name evidence="3" type="ORF">BOO69_03685</name>
</gene>
<protein>
    <recommendedName>
        <fullName evidence="2">Thiol:disulfide interchange protein DsbD N-terminal domain-containing protein</fullName>
    </recommendedName>
</protein>